<dbReference type="SUPFAM" id="SSF55874">
    <property type="entry name" value="ATPase domain of HSP90 chaperone/DNA topoisomerase II/histidine kinase"/>
    <property type="match status" value="1"/>
</dbReference>
<dbReference type="Gene3D" id="3.30.565.10">
    <property type="entry name" value="Histidine kinase-like ATPase, C-terminal domain"/>
    <property type="match status" value="1"/>
</dbReference>
<reference evidence="3 4" key="1">
    <citation type="submission" date="2016-11" db="EMBL/GenBank/DDBJ databases">
        <title>Whole Genome Sequence of Listeria newyorkensis.</title>
        <authorList>
            <person name="Frink S."/>
            <person name="Morales C."/>
            <person name="Kiang D."/>
        </authorList>
    </citation>
    <scope>NUCLEOTIDE SEQUENCE [LARGE SCALE GENOMIC DNA]</scope>
    <source>
        <strain evidence="3 4">F1604011-044</strain>
    </source>
</reference>
<feature type="transmembrane region" description="Helical" evidence="1">
    <location>
        <begin position="117"/>
        <end position="140"/>
    </location>
</feature>
<evidence type="ECO:0000313" key="4">
    <source>
        <dbReference type="Proteomes" id="UP000236500"/>
    </source>
</evidence>
<protein>
    <recommendedName>
        <fullName evidence="2">Sensor histidine kinase NatK-like C-terminal domain-containing protein</fullName>
    </recommendedName>
</protein>
<dbReference type="EMBL" id="MPDH01000023">
    <property type="protein sequence ID" value="PNP88396.1"/>
    <property type="molecule type" value="Genomic_DNA"/>
</dbReference>
<name>A0ABX4XIU8_9LIST</name>
<dbReference type="PANTHER" id="PTHR40448">
    <property type="entry name" value="TWO-COMPONENT SENSOR HISTIDINE KINASE"/>
    <property type="match status" value="1"/>
</dbReference>
<dbReference type="InterPro" id="IPR036890">
    <property type="entry name" value="HATPase_C_sf"/>
</dbReference>
<sequence length="432" mass="50867">MIFFFIVLLYLANKIYWIKFIYQYRIVNSQQYYTLLTCLLISGVIMLYDFTNYRMLFFCQFTINCLLAIFIFYNFRNYFFAIFVSFTQYILIMSIRIPIGFFLYFQAEKSSYAILSNTTLFILTVLIIENIIYIFVYLFFKDAKYKESIESLVAYFPQSSRSINFSITFSVVAYMYIQYYVLDLFSLPFFIAYFCFLLISVIWLLQTLGTSQKNRYAVERELNASYINIADQNVEKSLNIQHDIKNLLFTITAFLKEDKTEEALSYIAEIYTYTQHNTIAFEEKELMKIKILPIRELLLNKLKSAHLHDISTQLIVNQPVFKIDMKLLDMVRIIGIYLDNAIEYAANIDDKNLVVSFTQEQNGLIIIIENPIASQSSINISQILTKGFTTKKEHLGRGLYIVSELSQKYKHVDYSISVNDGWFQARLITHTK</sequence>
<keyword evidence="4" id="KW-1185">Reference proteome</keyword>
<feature type="transmembrane region" description="Helical" evidence="1">
    <location>
        <begin position="184"/>
        <end position="205"/>
    </location>
</feature>
<evidence type="ECO:0000259" key="2">
    <source>
        <dbReference type="Pfam" id="PF14501"/>
    </source>
</evidence>
<evidence type="ECO:0000313" key="3">
    <source>
        <dbReference type="EMBL" id="PNP88396.1"/>
    </source>
</evidence>
<evidence type="ECO:0000256" key="1">
    <source>
        <dbReference type="SAM" id="Phobius"/>
    </source>
</evidence>
<feature type="transmembrane region" description="Helical" evidence="1">
    <location>
        <begin position="30"/>
        <end position="48"/>
    </location>
</feature>
<keyword evidence="1" id="KW-0472">Membrane</keyword>
<comment type="caution">
    <text evidence="3">The sequence shown here is derived from an EMBL/GenBank/DDBJ whole genome shotgun (WGS) entry which is preliminary data.</text>
</comment>
<keyword evidence="1" id="KW-0812">Transmembrane</keyword>
<gene>
    <name evidence="3" type="ORF">BMT55_15080</name>
</gene>
<organism evidence="3 4">
    <name type="scientific">Listeria newyorkensis</name>
    <dbReference type="NCBI Taxonomy" id="1497681"/>
    <lineage>
        <taxon>Bacteria</taxon>
        <taxon>Bacillati</taxon>
        <taxon>Bacillota</taxon>
        <taxon>Bacilli</taxon>
        <taxon>Bacillales</taxon>
        <taxon>Listeriaceae</taxon>
        <taxon>Listeria</taxon>
    </lineage>
</organism>
<dbReference type="PANTHER" id="PTHR40448:SF1">
    <property type="entry name" value="TWO-COMPONENT SENSOR HISTIDINE KINASE"/>
    <property type="match status" value="1"/>
</dbReference>
<accession>A0ABX4XIU8</accession>
<dbReference type="Proteomes" id="UP000236500">
    <property type="component" value="Unassembled WGS sequence"/>
</dbReference>
<dbReference type="Pfam" id="PF14501">
    <property type="entry name" value="HATPase_c_5"/>
    <property type="match status" value="1"/>
</dbReference>
<feature type="transmembrane region" description="Helical" evidence="1">
    <location>
        <begin position="79"/>
        <end position="105"/>
    </location>
</feature>
<feature type="transmembrane region" description="Helical" evidence="1">
    <location>
        <begin position="55"/>
        <end position="73"/>
    </location>
</feature>
<feature type="transmembrane region" description="Helical" evidence="1">
    <location>
        <begin position="160"/>
        <end position="177"/>
    </location>
</feature>
<proteinExistence type="predicted"/>
<keyword evidence="1" id="KW-1133">Transmembrane helix</keyword>
<feature type="domain" description="Sensor histidine kinase NatK-like C-terminal" evidence="2">
    <location>
        <begin position="325"/>
        <end position="426"/>
    </location>
</feature>
<dbReference type="InterPro" id="IPR032834">
    <property type="entry name" value="NatK-like_C"/>
</dbReference>